<dbReference type="AlphaFoldDB" id="A0A2P4Y9P0"/>
<dbReference type="InterPro" id="IPR012337">
    <property type="entry name" value="RNaseH-like_sf"/>
</dbReference>
<dbReference type="GO" id="GO:0015074">
    <property type="term" value="P:DNA integration"/>
    <property type="evidence" value="ECO:0007669"/>
    <property type="project" value="InterPro"/>
</dbReference>
<gene>
    <name evidence="3" type="ORF">PHPALM_8505</name>
</gene>
<evidence type="ECO:0000313" key="3">
    <source>
        <dbReference type="EMBL" id="POM74527.1"/>
    </source>
</evidence>
<protein>
    <recommendedName>
        <fullName evidence="2">Integrase catalytic domain-containing protein</fullName>
    </recommendedName>
</protein>
<dbReference type="PROSITE" id="PS50994">
    <property type="entry name" value="INTEGRASE"/>
    <property type="match status" value="1"/>
</dbReference>
<dbReference type="OrthoDB" id="79511at2759"/>
<feature type="domain" description="Integrase catalytic" evidence="2">
    <location>
        <begin position="174"/>
        <end position="331"/>
    </location>
</feature>
<dbReference type="SUPFAM" id="SSF53098">
    <property type="entry name" value="Ribonuclease H-like"/>
    <property type="match status" value="1"/>
</dbReference>
<evidence type="ECO:0000259" key="2">
    <source>
        <dbReference type="PROSITE" id="PS50994"/>
    </source>
</evidence>
<dbReference type="InterPro" id="IPR036397">
    <property type="entry name" value="RNaseH_sf"/>
</dbReference>
<dbReference type="GO" id="GO:0003676">
    <property type="term" value="F:nucleic acid binding"/>
    <property type="evidence" value="ECO:0007669"/>
    <property type="project" value="InterPro"/>
</dbReference>
<dbReference type="PANTHER" id="PTHR37984:SF12">
    <property type="entry name" value="RIBONUCLEASE H"/>
    <property type="match status" value="1"/>
</dbReference>
<sequence length="331" mass="37950">MKKHVRGRLLRWSTKRLEYRYEIEHIEGAQNVWADLISRWGGKVHQVTRMHSAKRFTSSNRKNNKSNMKLAEHQPRSVVISPPQPRDDSAFIWPTLDEISIEQSKHAVPASAVKNSNDVWLLNNRIWIPQQATELILRLMVISHCGANGHRGIHVMESHLRKFFAISGGAIIPRPFSPTYHTHERNQALHWDYLSLGYSFGSARYVLVLKDGVTHFVDLVACDRPTAEVAAAAILDWYSRFGIAPVWISDSGSHFKNQVVAELNKRLKARQEFILAYSPWKNGTIERVNRDTTQVLKILTLGFRVSLHDWSYLLPLVLPFTCPVTSQRCTD</sequence>
<dbReference type="PANTHER" id="PTHR37984">
    <property type="entry name" value="PROTEIN CBG26694"/>
    <property type="match status" value="1"/>
</dbReference>
<proteinExistence type="predicted"/>
<reference evidence="3 4" key="1">
    <citation type="journal article" date="2017" name="Genome Biol. Evol.">
        <title>Phytophthora megakarya and P. palmivora, closely related causal agents of cacao black pod rot, underwent increases in genome sizes and gene numbers by different mechanisms.</title>
        <authorList>
            <person name="Ali S.S."/>
            <person name="Shao J."/>
            <person name="Lary D.J."/>
            <person name="Kronmiller B."/>
            <person name="Shen D."/>
            <person name="Strem M.D."/>
            <person name="Amoako-Attah I."/>
            <person name="Akrofi A.Y."/>
            <person name="Begoude B.A."/>
            <person name="Ten Hoopen G.M."/>
            <person name="Coulibaly K."/>
            <person name="Kebe B.I."/>
            <person name="Melnick R.L."/>
            <person name="Guiltinan M.J."/>
            <person name="Tyler B.M."/>
            <person name="Meinhardt L.W."/>
            <person name="Bailey B.A."/>
        </authorList>
    </citation>
    <scope>NUCLEOTIDE SEQUENCE [LARGE SCALE GENOMIC DNA]</scope>
    <source>
        <strain evidence="4">sbr112.9</strain>
    </source>
</reference>
<evidence type="ECO:0000256" key="1">
    <source>
        <dbReference type="SAM" id="MobiDB-lite"/>
    </source>
</evidence>
<feature type="region of interest" description="Disordered" evidence="1">
    <location>
        <begin position="55"/>
        <end position="81"/>
    </location>
</feature>
<dbReference type="EMBL" id="NCKW01004859">
    <property type="protein sequence ID" value="POM74527.1"/>
    <property type="molecule type" value="Genomic_DNA"/>
</dbReference>
<organism evidence="3 4">
    <name type="scientific">Phytophthora palmivora</name>
    <dbReference type="NCBI Taxonomy" id="4796"/>
    <lineage>
        <taxon>Eukaryota</taxon>
        <taxon>Sar</taxon>
        <taxon>Stramenopiles</taxon>
        <taxon>Oomycota</taxon>
        <taxon>Peronosporomycetes</taxon>
        <taxon>Peronosporales</taxon>
        <taxon>Peronosporaceae</taxon>
        <taxon>Phytophthora</taxon>
    </lineage>
</organism>
<feature type="compositionally biased region" description="Low complexity" evidence="1">
    <location>
        <begin position="58"/>
        <end position="69"/>
    </location>
</feature>
<dbReference type="InterPro" id="IPR001584">
    <property type="entry name" value="Integrase_cat-core"/>
</dbReference>
<name>A0A2P4Y9P0_9STRA</name>
<dbReference type="Proteomes" id="UP000237271">
    <property type="component" value="Unassembled WGS sequence"/>
</dbReference>
<dbReference type="InterPro" id="IPR050951">
    <property type="entry name" value="Retrovirus_Pol_polyprotein"/>
</dbReference>
<evidence type="ECO:0000313" key="4">
    <source>
        <dbReference type="Proteomes" id="UP000237271"/>
    </source>
</evidence>
<keyword evidence="4" id="KW-1185">Reference proteome</keyword>
<dbReference type="Gene3D" id="3.30.420.10">
    <property type="entry name" value="Ribonuclease H-like superfamily/Ribonuclease H"/>
    <property type="match status" value="1"/>
</dbReference>
<comment type="caution">
    <text evidence="3">The sequence shown here is derived from an EMBL/GenBank/DDBJ whole genome shotgun (WGS) entry which is preliminary data.</text>
</comment>
<accession>A0A2P4Y9P0</accession>